<keyword evidence="2" id="KW-0812">Transmembrane</keyword>
<keyword evidence="4" id="KW-1185">Reference proteome</keyword>
<feature type="transmembrane region" description="Helical" evidence="2">
    <location>
        <begin position="83"/>
        <end position="101"/>
    </location>
</feature>
<evidence type="ECO:0000256" key="1">
    <source>
        <dbReference type="SAM" id="MobiDB-lite"/>
    </source>
</evidence>
<proteinExistence type="predicted"/>
<gene>
    <name evidence="3" type="ORF">DPMN_173532</name>
</gene>
<sequence length="161" mass="17296">MERNNDVSLLSQNPNGDFYREGHRIKCTESVLRSNGYSSYTLNVSLADDVTTLYDTFYVTILGLPSCNKAQANTVDGAEGFSVLYIAGLPIIIFLASILYLRYGRGTWRNMNNPHAGSDPANPQPGSGPAHQQPGCGPANPPLGSSCENSSDNPGSIRITN</sequence>
<name>A0A9D4E1R4_DREPO</name>
<keyword evidence="2" id="KW-0472">Membrane</keyword>
<evidence type="ECO:0000313" key="4">
    <source>
        <dbReference type="Proteomes" id="UP000828390"/>
    </source>
</evidence>
<feature type="compositionally biased region" description="Polar residues" evidence="1">
    <location>
        <begin position="146"/>
        <end position="161"/>
    </location>
</feature>
<evidence type="ECO:0000256" key="2">
    <source>
        <dbReference type="SAM" id="Phobius"/>
    </source>
</evidence>
<reference evidence="3" key="2">
    <citation type="submission" date="2020-11" db="EMBL/GenBank/DDBJ databases">
        <authorList>
            <person name="McCartney M.A."/>
            <person name="Auch B."/>
            <person name="Kono T."/>
            <person name="Mallez S."/>
            <person name="Becker A."/>
            <person name="Gohl D.M."/>
            <person name="Silverstein K.A.T."/>
            <person name="Koren S."/>
            <person name="Bechman K.B."/>
            <person name="Herman A."/>
            <person name="Abrahante J.E."/>
            <person name="Garbe J."/>
        </authorList>
    </citation>
    <scope>NUCLEOTIDE SEQUENCE</scope>
    <source>
        <strain evidence="3">Duluth1</strain>
        <tissue evidence="3">Whole animal</tissue>
    </source>
</reference>
<reference evidence="3" key="1">
    <citation type="journal article" date="2019" name="bioRxiv">
        <title>The Genome of the Zebra Mussel, Dreissena polymorpha: A Resource for Invasive Species Research.</title>
        <authorList>
            <person name="McCartney M.A."/>
            <person name="Auch B."/>
            <person name="Kono T."/>
            <person name="Mallez S."/>
            <person name="Zhang Y."/>
            <person name="Obille A."/>
            <person name="Becker A."/>
            <person name="Abrahante J.E."/>
            <person name="Garbe J."/>
            <person name="Badalamenti J.P."/>
            <person name="Herman A."/>
            <person name="Mangelson H."/>
            <person name="Liachko I."/>
            <person name="Sullivan S."/>
            <person name="Sone E.D."/>
            <person name="Koren S."/>
            <person name="Silverstein K.A.T."/>
            <person name="Beckman K.B."/>
            <person name="Gohl D.M."/>
        </authorList>
    </citation>
    <scope>NUCLEOTIDE SEQUENCE</scope>
    <source>
        <strain evidence="3">Duluth1</strain>
        <tissue evidence="3">Whole animal</tissue>
    </source>
</reference>
<dbReference type="AlphaFoldDB" id="A0A9D4E1R4"/>
<protein>
    <submittedName>
        <fullName evidence="3">Uncharacterized protein</fullName>
    </submittedName>
</protein>
<dbReference type="Proteomes" id="UP000828390">
    <property type="component" value="Unassembled WGS sequence"/>
</dbReference>
<comment type="caution">
    <text evidence="3">The sequence shown here is derived from an EMBL/GenBank/DDBJ whole genome shotgun (WGS) entry which is preliminary data.</text>
</comment>
<feature type="region of interest" description="Disordered" evidence="1">
    <location>
        <begin position="114"/>
        <end position="161"/>
    </location>
</feature>
<keyword evidence="2" id="KW-1133">Transmembrane helix</keyword>
<accession>A0A9D4E1R4</accession>
<dbReference type="EMBL" id="JAIWYP010000009">
    <property type="protein sequence ID" value="KAH3772194.1"/>
    <property type="molecule type" value="Genomic_DNA"/>
</dbReference>
<evidence type="ECO:0000313" key="3">
    <source>
        <dbReference type="EMBL" id="KAH3772194.1"/>
    </source>
</evidence>
<organism evidence="3 4">
    <name type="scientific">Dreissena polymorpha</name>
    <name type="common">Zebra mussel</name>
    <name type="synonym">Mytilus polymorpha</name>
    <dbReference type="NCBI Taxonomy" id="45954"/>
    <lineage>
        <taxon>Eukaryota</taxon>
        <taxon>Metazoa</taxon>
        <taxon>Spiralia</taxon>
        <taxon>Lophotrochozoa</taxon>
        <taxon>Mollusca</taxon>
        <taxon>Bivalvia</taxon>
        <taxon>Autobranchia</taxon>
        <taxon>Heteroconchia</taxon>
        <taxon>Euheterodonta</taxon>
        <taxon>Imparidentia</taxon>
        <taxon>Neoheterodontei</taxon>
        <taxon>Myida</taxon>
        <taxon>Dreissenoidea</taxon>
        <taxon>Dreissenidae</taxon>
        <taxon>Dreissena</taxon>
    </lineage>
</organism>